<reference evidence="2 3" key="1">
    <citation type="submission" date="2019-01" db="EMBL/GenBank/DDBJ databases">
        <authorList>
            <person name="Alioto T."/>
            <person name="Alioto T."/>
        </authorList>
    </citation>
    <scope>NUCLEOTIDE SEQUENCE [LARGE SCALE GENOMIC DNA]</scope>
</reference>
<evidence type="ECO:0000256" key="1">
    <source>
        <dbReference type="SAM" id="MobiDB-lite"/>
    </source>
</evidence>
<evidence type="ECO:0000313" key="2">
    <source>
        <dbReference type="EMBL" id="VFV36652.1"/>
    </source>
</evidence>
<accession>A0A485P331</accession>
<protein>
    <submittedName>
        <fullName evidence="2">Uncharacterized protein</fullName>
    </submittedName>
</protein>
<evidence type="ECO:0000313" key="3">
    <source>
        <dbReference type="Proteomes" id="UP000386466"/>
    </source>
</evidence>
<feature type="compositionally biased region" description="Basic and acidic residues" evidence="1">
    <location>
        <begin position="11"/>
        <end position="20"/>
    </location>
</feature>
<sequence>MGISMEQLKGQTEDPKRKDCVHRVVGQGKVGTWQELRGGQCGYSGPGPRWNGSLRGFCAECGSSM</sequence>
<name>A0A485P331_LYNPA</name>
<keyword evidence="3" id="KW-1185">Reference proteome</keyword>
<gene>
    <name evidence="2" type="ORF">LYPA_23C017479</name>
</gene>
<dbReference type="EMBL" id="CAAGRJ010023050">
    <property type="protein sequence ID" value="VFV36652.1"/>
    <property type="molecule type" value="Genomic_DNA"/>
</dbReference>
<feature type="region of interest" description="Disordered" evidence="1">
    <location>
        <begin position="1"/>
        <end position="20"/>
    </location>
</feature>
<organism evidence="2 3">
    <name type="scientific">Lynx pardinus</name>
    <name type="common">Iberian lynx</name>
    <name type="synonym">Felis pardina</name>
    <dbReference type="NCBI Taxonomy" id="191816"/>
    <lineage>
        <taxon>Eukaryota</taxon>
        <taxon>Metazoa</taxon>
        <taxon>Chordata</taxon>
        <taxon>Craniata</taxon>
        <taxon>Vertebrata</taxon>
        <taxon>Euteleostomi</taxon>
        <taxon>Mammalia</taxon>
        <taxon>Eutheria</taxon>
        <taxon>Laurasiatheria</taxon>
        <taxon>Carnivora</taxon>
        <taxon>Feliformia</taxon>
        <taxon>Felidae</taxon>
        <taxon>Felinae</taxon>
        <taxon>Lynx</taxon>
    </lineage>
</organism>
<dbReference type="AlphaFoldDB" id="A0A485P331"/>
<proteinExistence type="predicted"/>
<feature type="non-terminal residue" evidence="2">
    <location>
        <position position="65"/>
    </location>
</feature>
<dbReference type="Proteomes" id="UP000386466">
    <property type="component" value="Unassembled WGS sequence"/>
</dbReference>